<protein>
    <submittedName>
        <fullName evidence="2">Nicotinate-nucleotide adenylyltransferase</fullName>
    </submittedName>
</protein>
<accession>A0A2P7TX75</accession>
<organism evidence="2 3">
    <name type="scientific">Neisseria iguanae</name>
    <dbReference type="NCBI Taxonomy" id="90242"/>
    <lineage>
        <taxon>Bacteria</taxon>
        <taxon>Pseudomonadati</taxon>
        <taxon>Pseudomonadota</taxon>
        <taxon>Betaproteobacteria</taxon>
        <taxon>Neisseriales</taxon>
        <taxon>Neisseriaceae</taxon>
        <taxon>Neisseria</taxon>
    </lineage>
</organism>
<dbReference type="RefSeq" id="WP_106743163.1">
    <property type="nucleotide sequence ID" value="NZ_PXYY01000131.1"/>
</dbReference>
<name>A0A2P7TX75_9NEIS</name>
<dbReference type="OrthoDB" id="9151999at2"/>
<sequence length="186" mass="21474">MEKNLNQTGGNIHRVAVIGPESTGKTTLSKALAEHFQTHWVPEYMRGYCQILWDEWQQTCRWEDLLPIAMGQMQSENRLAQTAHDVLICDTCLWELMVYACLYFDKCPPQLEAAAIASHYDTVFLTDIDVPWVADDLRDKPQEREKVLALFKDFLNRNHIAFTVLSGPHEQRLQQAVNMIEKALIK</sequence>
<dbReference type="InterPro" id="IPR038727">
    <property type="entry name" value="NadR/Ttd14_AAA_dom"/>
</dbReference>
<keyword evidence="3" id="KW-1185">Reference proteome</keyword>
<dbReference type="SUPFAM" id="SSF52540">
    <property type="entry name" value="P-loop containing nucleoside triphosphate hydrolases"/>
    <property type="match status" value="1"/>
</dbReference>
<feature type="domain" description="NadR/Ttd14 AAA" evidence="1">
    <location>
        <begin position="14"/>
        <end position="172"/>
    </location>
</feature>
<dbReference type="GO" id="GO:0016779">
    <property type="term" value="F:nucleotidyltransferase activity"/>
    <property type="evidence" value="ECO:0007669"/>
    <property type="project" value="UniProtKB-KW"/>
</dbReference>
<dbReference type="PANTHER" id="PTHR37512:SF1">
    <property type="entry name" value="NADR_TTD14 AAA DOMAIN-CONTAINING PROTEIN"/>
    <property type="match status" value="1"/>
</dbReference>
<reference evidence="2 3" key="1">
    <citation type="submission" date="2018-03" db="EMBL/GenBank/DDBJ databases">
        <title>Neisseria weixii sp. nov., isolated from the intestinal contents of Tibetan Plateau pika (Ochotona curzoniae) in Yushu, Qinghai Province, China.</title>
        <authorList>
            <person name="Gui Z."/>
        </authorList>
    </citation>
    <scope>NUCLEOTIDE SEQUENCE [LARGE SCALE GENOMIC DNA]</scope>
    <source>
        <strain evidence="2 3">ATCC 51483</strain>
    </source>
</reference>
<gene>
    <name evidence="2" type="ORF">C7N83_12975</name>
</gene>
<keyword evidence="2" id="KW-0808">Transferase</keyword>
<dbReference type="InterPro" id="IPR052735">
    <property type="entry name" value="NAD_biosynth-regulator"/>
</dbReference>
<dbReference type="EMBL" id="PXYY01000131">
    <property type="protein sequence ID" value="PSJ79317.1"/>
    <property type="molecule type" value="Genomic_DNA"/>
</dbReference>
<comment type="caution">
    <text evidence="2">The sequence shown here is derived from an EMBL/GenBank/DDBJ whole genome shotgun (WGS) entry which is preliminary data.</text>
</comment>
<keyword evidence="2" id="KW-0548">Nucleotidyltransferase</keyword>
<dbReference type="InterPro" id="IPR027417">
    <property type="entry name" value="P-loop_NTPase"/>
</dbReference>
<dbReference type="Pfam" id="PF13521">
    <property type="entry name" value="AAA_28"/>
    <property type="match status" value="1"/>
</dbReference>
<proteinExistence type="predicted"/>
<dbReference type="Proteomes" id="UP000241868">
    <property type="component" value="Unassembled WGS sequence"/>
</dbReference>
<evidence type="ECO:0000313" key="2">
    <source>
        <dbReference type="EMBL" id="PSJ79317.1"/>
    </source>
</evidence>
<evidence type="ECO:0000259" key="1">
    <source>
        <dbReference type="Pfam" id="PF13521"/>
    </source>
</evidence>
<dbReference type="PANTHER" id="PTHR37512">
    <property type="entry name" value="TRIFUNCTIONAL NAD BIOSYNTHESIS/REGULATOR PROTEIN NADR"/>
    <property type="match status" value="1"/>
</dbReference>
<dbReference type="Gene3D" id="3.40.50.300">
    <property type="entry name" value="P-loop containing nucleotide triphosphate hydrolases"/>
    <property type="match status" value="1"/>
</dbReference>
<evidence type="ECO:0000313" key="3">
    <source>
        <dbReference type="Proteomes" id="UP000241868"/>
    </source>
</evidence>
<dbReference type="AlphaFoldDB" id="A0A2P7TX75"/>